<keyword evidence="3" id="KW-0862">Zinc</keyword>
<feature type="domain" description="C2H2-type" evidence="6">
    <location>
        <begin position="236"/>
        <end position="258"/>
    </location>
</feature>
<proteinExistence type="predicted"/>
<dbReference type="EMBL" id="LATX01001156">
    <property type="protein sequence ID" value="KTB43487.1"/>
    <property type="molecule type" value="Genomic_DNA"/>
</dbReference>
<feature type="compositionally biased region" description="Polar residues" evidence="5">
    <location>
        <begin position="66"/>
        <end position="82"/>
    </location>
</feature>
<dbReference type="InterPro" id="IPR036236">
    <property type="entry name" value="Znf_C2H2_sf"/>
</dbReference>
<keyword evidence="1" id="KW-0479">Metal-binding</keyword>
<evidence type="ECO:0000313" key="7">
    <source>
        <dbReference type="EMBL" id="KTB43487.1"/>
    </source>
</evidence>
<dbReference type="PROSITE" id="PS00028">
    <property type="entry name" value="ZINC_FINGER_C2H2_1"/>
    <property type="match status" value="2"/>
</dbReference>
<gene>
    <name evidence="7" type="ORF">WG66_3945</name>
</gene>
<evidence type="ECO:0000256" key="2">
    <source>
        <dbReference type="ARBA" id="ARBA00022771"/>
    </source>
</evidence>
<evidence type="ECO:0000313" key="8">
    <source>
        <dbReference type="Proteomes" id="UP000054988"/>
    </source>
</evidence>
<evidence type="ECO:0000259" key="6">
    <source>
        <dbReference type="PROSITE" id="PS50157"/>
    </source>
</evidence>
<protein>
    <recommendedName>
        <fullName evidence="6">C2H2-type domain-containing protein</fullName>
    </recommendedName>
</protein>
<dbReference type="GO" id="GO:0008270">
    <property type="term" value="F:zinc ion binding"/>
    <property type="evidence" value="ECO:0007669"/>
    <property type="project" value="UniProtKB-KW"/>
</dbReference>
<dbReference type="SUPFAM" id="SSF57667">
    <property type="entry name" value="beta-beta-alpha zinc fingers"/>
    <property type="match status" value="1"/>
</dbReference>
<reference evidence="7 8" key="1">
    <citation type="submission" date="2015-12" db="EMBL/GenBank/DDBJ databases">
        <title>Draft genome sequence of Moniliophthora roreri, the causal agent of frosty pod rot of cacao.</title>
        <authorList>
            <person name="Aime M.C."/>
            <person name="Diaz-Valderrama J.R."/>
            <person name="Kijpornyongpan T."/>
            <person name="Phillips-Mora W."/>
        </authorList>
    </citation>
    <scope>NUCLEOTIDE SEQUENCE [LARGE SCALE GENOMIC DNA]</scope>
    <source>
        <strain evidence="7 8">MCA 2952</strain>
    </source>
</reference>
<keyword evidence="2 4" id="KW-0863">Zinc-finger</keyword>
<evidence type="ECO:0000256" key="3">
    <source>
        <dbReference type="ARBA" id="ARBA00022833"/>
    </source>
</evidence>
<evidence type="ECO:0000256" key="4">
    <source>
        <dbReference type="PROSITE-ProRule" id="PRU00042"/>
    </source>
</evidence>
<dbReference type="GO" id="GO:0000981">
    <property type="term" value="F:DNA-binding transcription factor activity, RNA polymerase II-specific"/>
    <property type="evidence" value="ECO:0007669"/>
    <property type="project" value="TreeGrafter"/>
</dbReference>
<dbReference type="SMART" id="SM00355">
    <property type="entry name" value="ZnF_C2H2"/>
    <property type="match status" value="2"/>
</dbReference>
<sequence>MTYHHRDHGLFAPYDNDQCWTNTDTLEYLSTGLVSSASYVMPDDIEAMCDILDRDMPQPQAGVYDPTNSELSAASIPSNNVNRGERDQDSIFPTLHCHSNHNAAEAVGLRAYSQNPLMSAAPFPSTQPSVSSVPALAHHHAQPGRSRPIQNGGMIPSESSYYGATSLDPVRDNSTEQELPEVQRCKVAKDTVLQAAVRRRKNEAKFTCDIAGCGQTFTTRHNLRYHSDAHYNIRRYKCEMCGKSFTTLSDRRRHQHRHGIAA</sequence>
<dbReference type="Pfam" id="PF00096">
    <property type="entry name" value="zf-C2H2"/>
    <property type="match status" value="2"/>
</dbReference>
<dbReference type="PANTHER" id="PTHR23235:SF120">
    <property type="entry name" value="KRUPPEL-LIKE FACTOR 15"/>
    <property type="match status" value="1"/>
</dbReference>
<feature type="domain" description="C2H2-type" evidence="6">
    <location>
        <begin position="206"/>
        <end position="235"/>
    </location>
</feature>
<dbReference type="GO" id="GO:0000978">
    <property type="term" value="F:RNA polymerase II cis-regulatory region sequence-specific DNA binding"/>
    <property type="evidence" value="ECO:0007669"/>
    <property type="project" value="TreeGrafter"/>
</dbReference>
<feature type="region of interest" description="Disordered" evidence="5">
    <location>
        <begin position="120"/>
        <end position="179"/>
    </location>
</feature>
<comment type="caution">
    <text evidence="7">The sequence shown here is derived from an EMBL/GenBank/DDBJ whole genome shotgun (WGS) entry which is preliminary data.</text>
</comment>
<name>A0A0W0G4I5_MONRR</name>
<organism evidence="7 8">
    <name type="scientific">Moniliophthora roreri</name>
    <name type="common">Frosty pod rot fungus</name>
    <name type="synonym">Monilia roreri</name>
    <dbReference type="NCBI Taxonomy" id="221103"/>
    <lineage>
        <taxon>Eukaryota</taxon>
        <taxon>Fungi</taxon>
        <taxon>Dikarya</taxon>
        <taxon>Basidiomycota</taxon>
        <taxon>Agaricomycotina</taxon>
        <taxon>Agaricomycetes</taxon>
        <taxon>Agaricomycetidae</taxon>
        <taxon>Agaricales</taxon>
        <taxon>Marasmiineae</taxon>
        <taxon>Marasmiaceae</taxon>
        <taxon>Moniliophthora</taxon>
    </lineage>
</organism>
<dbReference type="Gene3D" id="3.30.160.60">
    <property type="entry name" value="Classic Zinc Finger"/>
    <property type="match status" value="2"/>
</dbReference>
<feature type="region of interest" description="Disordered" evidence="5">
    <location>
        <begin position="57"/>
        <end position="95"/>
    </location>
</feature>
<dbReference type="PANTHER" id="PTHR23235">
    <property type="entry name" value="KRUEPPEL-LIKE TRANSCRIPTION FACTOR"/>
    <property type="match status" value="1"/>
</dbReference>
<accession>A0A0W0G4I5</accession>
<evidence type="ECO:0000256" key="5">
    <source>
        <dbReference type="SAM" id="MobiDB-lite"/>
    </source>
</evidence>
<dbReference type="AlphaFoldDB" id="A0A0W0G4I5"/>
<dbReference type="Proteomes" id="UP000054988">
    <property type="component" value="Unassembled WGS sequence"/>
</dbReference>
<dbReference type="PROSITE" id="PS50157">
    <property type="entry name" value="ZINC_FINGER_C2H2_2"/>
    <property type="match status" value="2"/>
</dbReference>
<dbReference type="InterPro" id="IPR013087">
    <property type="entry name" value="Znf_C2H2_type"/>
</dbReference>
<evidence type="ECO:0000256" key="1">
    <source>
        <dbReference type="ARBA" id="ARBA00022723"/>
    </source>
</evidence>